<accession>A0AAD8BIH2</accession>
<keyword evidence="2" id="KW-1185">Reference proteome</keyword>
<evidence type="ECO:0000313" key="1">
    <source>
        <dbReference type="EMBL" id="KAK0054120.1"/>
    </source>
</evidence>
<reference evidence="1" key="2">
    <citation type="submission" date="2023-04" db="EMBL/GenBank/DDBJ databases">
        <authorList>
            <person name="Bu L."/>
            <person name="Lu L."/>
            <person name="Laidemitt M.R."/>
            <person name="Zhang S.M."/>
            <person name="Mutuku M."/>
            <person name="Mkoji G."/>
            <person name="Steinauer M."/>
            <person name="Loker E.S."/>
        </authorList>
    </citation>
    <scope>NUCLEOTIDE SEQUENCE</scope>
    <source>
        <strain evidence="1">KasaAsao</strain>
        <tissue evidence="1">Whole Snail</tissue>
    </source>
</reference>
<comment type="caution">
    <text evidence="1">The sequence shown here is derived from an EMBL/GenBank/DDBJ whole genome shotgun (WGS) entry which is preliminary data.</text>
</comment>
<gene>
    <name evidence="1" type="ORF">Bpfe_016387</name>
</gene>
<dbReference type="EMBL" id="JASAOG010000080">
    <property type="protein sequence ID" value="KAK0054120.1"/>
    <property type="molecule type" value="Genomic_DNA"/>
</dbReference>
<organism evidence="1 2">
    <name type="scientific">Biomphalaria pfeifferi</name>
    <name type="common">Bloodfluke planorb</name>
    <name type="synonym">Freshwater snail</name>
    <dbReference type="NCBI Taxonomy" id="112525"/>
    <lineage>
        <taxon>Eukaryota</taxon>
        <taxon>Metazoa</taxon>
        <taxon>Spiralia</taxon>
        <taxon>Lophotrochozoa</taxon>
        <taxon>Mollusca</taxon>
        <taxon>Gastropoda</taxon>
        <taxon>Heterobranchia</taxon>
        <taxon>Euthyneura</taxon>
        <taxon>Panpulmonata</taxon>
        <taxon>Hygrophila</taxon>
        <taxon>Lymnaeoidea</taxon>
        <taxon>Planorbidae</taxon>
        <taxon>Biomphalaria</taxon>
    </lineage>
</organism>
<dbReference type="Proteomes" id="UP001233172">
    <property type="component" value="Unassembled WGS sequence"/>
</dbReference>
<evidence type="ECO:0000313" key="2">
    <source>
        <dbReference type="Proteomes" id="UP001233172"/>
    </source>
</evidence>
<sequence>MWDSTGEGFILGGGGLIVVKIASDILITVELTRSGCRKGGVSALSHPIAQTTLCSVKVVVSHSIYRLSRKFLSY</sequence>
<protein>
    <submittedName>
        <fullName evidence="1">Protein lingerer</fullName>
    </submittedName>
</protein>
<reference evidence="1" key="1">
    <citation type="journal article" date="2023" name="PLoS Negl. Trop. Dis.">
        <title>A genome sequence for Biomphalaria pfeifferi, the major vector snail for the human-infecting parasite Schistosoma mansoni.</title>
        <authorList>
            <person name="Bu L."/>
            <person name="Lu L."/>
            <person name="Laidemitt M.R."/>
            <person name="Zhang S.M."/>
            <person name="Mutuku M."/>
            <person name="Mkoji G."/>
            <person name="Steinauer M."/>
            <person name="Loker E.S."/>
        </authorList>
    </citation>
    <scope>NUCLEOTIDE SEQUENCE</scope>
    <source>
        <strain evidence="1">KasaAsao</strain>
    </source>
</reference>
<name>A0AAD8BIH2_BIOPF</name>
<dbReference type="AlphaFoldDB" id="A0AAD8BIH2"/>
<proteinExistence type="predicted"/>